<evidence type="ECO:0000259" key="3">
    <source>
        <dbReference type="PROSITE" id="PS51015"/>
    </source>
</evidence>
<comment type="caution">
    <text evidence="4">The sequence shown here is derived from an EMBL/GenBank/DDBJ whole genome shotgun (WGS) entry which is preliminary data.</text>
</comment>
<keyword evidence="5" id="KW-1185">Reference proteome</keyword>
<dbReference type="InterPro" id="IPR003105">
    <property type="entry name" value="SRA_YDG"/>
</dbReference>
<protein>
    <submittedName>
        <fullName evidence="4">PUA-like domain-containing protein</fullName>
    </submittedName>
</protein>
<keyword evidence="1 2" id="KW-0539">Nucleus</keyword>
<sequence>MSRDPRVFRHIPGYEFGHLFDFRQELSDAGVHAPTWAGIHGDSSPDGGAFSICISGGYEDNKDNGDKITYVGSGGRDDDTERQIAHQSFDNPPNKALLVSCETKRPVRVIRGADKSNNWAPSKGYRYDGLYVVDSATMRPGKAGYRMCFFELRRIKEGNENLPYRCLTLEKIQKRARNN</sequence>
<evidence type="ECO:0000256" key="2">
    <source>
        <dbReference type="PROSITE-ProRule" id="PRU00358"/>
    </source>
</evidence>
<name>A0AAD4BXA2_BOLED</name>
<proteinExistence type="predicted"/>
<evidence type="ECO:0000313" key="5">
    <source>
        <dbReference type="Proteomes" id="UP001194468"/>
    </source>
</evidence>
<dbReference type="GO" id="GO:0044027">
    <property type="term" value="P:negative regulation of gene expression via chromosomal CpG island methylation"/>
    <property type="evidence" value="ECO:0007669"/>
    <property type="project" value="TreeGrafter"/>
</dbReference>
<feature type="domain" description="YDG" evidence="3">
    <location>
        <begin position="9"/>
        <end position="154"/>
    </location>
</feature>
<reference evidence="4" key="1">
    <citation type="submission" date="2019-10" db="EMBL/GenBank/DDBJ databases">
        <authorList>
            <consortium name="DOE Joint Genome Institute"/>
            <person name="Kuo A."/>
            <person name="Miyauchi S."/>
            <person name="Kiss E."/>
            <person name="Drula E."/>
            <person name="Kohler A."/>
            <person name="Sanchez-Garcia M."/>
            <person name="Andreopoulos B."/>
            <person name="Barry K.W."/>
            <person name="Bonito G."/>
            <person name="Buee M."/>
            <person name="Carver A."/>
            <person name="Chen C."/>
            <person name="Cichocki N."/>
            <person name="Clum A."/>
            <person name="Culley D."/>
            <person name="Crous P.W."/>
            <person name="Fauchery L."/>
            <person name="Girlanda M."/>
            <person name="Hayes R."/>
            <person name="Keri Z."/>
            <person name="LaButti K."/>
            <person name="Lipzen A."/>
            <person name="Lombard V."/>
            <person name="Magnuson J."/>
            <person name="Maillard F."/>
            <person name="Morin E."/>
            <person name="Murat C."/>
            <person name="Nolan M."/>
            <person name="Ohm R."/>
            <person name="Pangilinan J."/>
            <person name="Pereira M."/>
            <person name="Perotto S."/>
            <person name="Peter M."/>
            <person name="Riley R."/>
            <person name="Sitrit Y."/>
            <person name="Stielow B."/>
            <person name="Szollosi G."/>
            <person name="Zifcakova L."/>
            <person name="Stursova M."/>
            <person name="Spatafora J.W."/>
            <person name="Tedersoo L."/>
            <person name="Vaario L.-M."/>
            <person name="Yamada A."/>
            <person name="Yan M."/>
            <person name="Wang P."/>
            <person name="Xu J."/>
            <person name="Bruns T."/>
            <person name="Baldrian P."/>
            <person name="Vilgalys R."/>
            <person name="Henrissat B."/>
            <person name="Grigoriev I.V."/>
            <person name="Hibbett D."/>
            <person name="Nagy L.G."/>
            <person name="Martin F.M."/>
        </authorList>
    </citation>
    <scope>NUCLEOTIDE SEQUENCE</scope>
    <source>
        <strain evidence="4">BED1</strain>
    </source>
</reference>
<evidence type="ECO:0000256" key="1">
    <source>
        <dbReference type="ARBA" id="ARBA00023242"/>
    </source>
</evidence>
<dbReference type="PROSITE" id="PS51015">
    <property type="entry name" value="YDG"/>
    <property type="match status" value="1"/>
</dbReference>
<gene>
    <name evidence="4" type="ORF">L210DRAFT_3536025</name>
</gene>
<dbReference type="SMART" id="SM00466">
    <property type="entry name" value="SRA"/>
    <property type="match status" value="1"/>
</dbReference>
<dbReference type="InterPro" id="IPR036987">
    <property type="entry name" value="SRA-YDG_sf"/>
</dbReference>
<dbReference type="Proteomes" id="UP001194468">
    <property type="component" value="Unassembled WGS sequence"/>
</dbReference>
<evidence type="ECO:0000313" key="4">
    <source>
        <dbReference type="EMBL" id="KAF8442198.1"/>
    </source>
</evidence>
<organism evidence="4 5">
    <name type="scientific">Boletus edulis BED1</name>
    <dbReference type="NCBI Taxonomy" id="1328754"/>
    <lineage>
        <taxon>Eukaryota</taxon>
        <taxon>Fungi</taxon>
        <taxon>Dikarya</taxon>
        <taxon>Basidiomycota</taxon>
        <taxon>Agaricomycotina</taxon>
        <taxon>Agaricomycetes</taxon>
        <taxon>Agaricomycetidae</taxon>
        <taxon>Boletales</taxon>
        <taxon>Boletineae</taxon>
        <taxon>Boletaceae</taxon>
        <taxon>Boletoideae</taxon>
        <taxon>Boletus</taxon>
    </lineage>
</organism>
<comment type="subcellular location">
    <subcellularLocation>
        <location evidence="2">Nucleus</location>
    </subcellularLocation>
</comment>
<dbReference type="EMBL" id="WHUW01000009">
    <property type="protein sequence ID" value="KAF8442198.1"/>
    <property type="molecule type" value="Genomic_DNA"/>
</dbReference>
<dbReference type="AlphaFoldDB" id="A0AAD4BXA2"/>
<accession>A0AAD4BXA2</accession>
<dbReference type="PANTHER" id="PTHR14140">
    <property type="entry name" value="E3 UBIQUITIN-PROTEIN LIGASE UHRF-RELATED"/>
    <property type="match status" value="1"/>
</dbReference>
<dbReference type="SUPFAM" id="SSF88697">
    <property type="entry name" value="PUA domain-like"/>
    <property type="match status" value="1"/>
</dbReference>
<dbReference type="Pfam" id="PF02182">
    <property type="entry name" value="SAD_SRA"/>
    <property type="match status" value="1"/>
</dbReference>
<reference evidence="4" key="2">
    <citation type="journal article" date="2020" name="Nat. Commun.">
        <title>Large-scale genome sequencing of mycorrhizal fungi provides insights into the early evolution of symbiotic traits.</title>
        <authorList>
            <person name="Miyauchi S."/>
            <person name="Kiss E."/>
            <person name="Kuo A."/>
            <person name="Drula E."/>
            <person name="Kohler A."/>
            <person name="Sanchez-Garcia M."/>
            <person name="Morin E."/>
            <person name="Andreopoulos B."/>
            <person name="Barry K.W."/>
            <person name="Bonito G."/>
            <person name="Buee M."/>
            <person name="Carver A."/>
            <person name="Chen C."/>
            <person name="Cichocki N."/>
            <person name="Clum A."/>
            <person name="Culley D."/>
            <person name="Crous P.W."/>
            <person name="Fauchery L."/>
            <person name="Girlanda M."/>
            <person name="Hayes R.D."/>
            <person name="Keri Z."/>
            <person name="LaButti K."/>
            <person name="Lipzen A."/>
            <person name="Lombard V."/>
            <person name="Magnuson J."/>
            <person name="Maillard F."/>
            <person name="Murat C."/>
            <person name="Nolan M."/>
            <person name="Ohm R.A."/>
            <person name="Pangilinan J."/>
            <person name="Pereira M.F."/>
            <person name="Perotto S."/>
            <person name="Peter M."/>
            <person name="Pfister S."/>
            <person name="Riley R."/>
            <person name="Sitrit Y."/>
            <person name="Stielow J.B."/>
            <person name="Szollosi G."/>
            <person name="Zifcakova L."/>
            <person name="Stursova M."/>
            <person name="Spatafora J.W."/>
            <person name="Tedersoo L."/>
            <person name="Vaario L.M."/>
            <person name="Yamada A."/>
            <person name="Yan M."/>
            <person name="Wang P."/>
            <person name="Xu J."/>
            <person name="Bruns T."/>
            <person name="Baldrian P."/>
            <person name="Vilgalys R."/>
            <person name="Dunand C."/>
            <person name="Henrissat B."/>
            <person name="Grigoriev I.V."/>
            <person name="Hibbett D."/>
            <person name="Nagy L.G."/>
            <person name="Martin F.M."/>
        </authorList>
    </citation>
    <scope>NUCLEOTIDE SEQUENCE</scope>
    <source>
        <strain evidence="4">BED1</strain>
    </source>
</reference>
<dbReference type="GO" id="GO:0005634">
    <property type="term" value="C:nucleus"/>
    <property type="evidence" value="ECO:0007669"/>
    <property type="project" value="UniProtKB-SubCell"/>
</dbReference>
<dbReference type="GO" id="GO:0061630">
    <property type="term" value="F:ubiquitin protein ligase activity"/>
    <property type="evidence" value="ECO:0007669"/>
    <property type="project" value="TreeGrafter"/>
</dbReference>
<dbReference type="InterPro" id="IPR015947">
    <property type="entry name" value="PUA-like_sf"/>
</dbReference>
<dbReference type="Gene3D" id="2.30.280.10">
    <property type="entry name" value="SRA-YDG"/>
    <property type="match status" value="1"/>
</dbReference>
<dbReference type="PANTHER" id="PTHR14140:SF27">
    <property type="entry name" value="OS04G0289800 PROTEIN"/>
    <property type="match status" value="1"/>
</dbReference>
<dbReference type="InterPro" id="IPR045134">
    <property type="entry name" value="UHRF1/2-like"/>
</dbReference>
<dbReference type="GO" id="GO:0016567">
    <property type="term" value="P:protein ubiquitination"/>
    <property type="evidence" value="ECO:0007669"/>
    <property type="project" value="TreeGrafter"/>
</dbReference>